<proteinExistence type="predicted"/>
<gene>
    <name evidence="1" type="primary">BnaA09g15840D</name>
    <name evidence="1" type="ORF">GSBRNA2T00074617001</name>
</gene>
<dbReference type="EMBL" id="LK032522">
    <property type="protein sequence ID" value="CDY42349.1"/>
    <property type="molecule type" value="Genomic_DNA"/>
</dbReference>
<evidence type="ECO:0000313" key="2">
    <source>
        <dbReference type="Proteomes" id="UP000028999"/>
    </source>
</evidence>
<protein>
    <submittedName>
        <fullName evidence="1">BnaA09g15840D protein</fullName>
    </submittedName>
</protein>
<evidence type="ECO:0000313" key="1">
    <source>
        <dbReference type="EMBL" id="CDY42349.1"/>
    </source>
</evidence>
<name>A0A078HYC7_BRANA</name>
<dbReference type="Gramene" id="CDY42349">
    <property type="protein sequence ID" value="CDY42349"/>
    <property type="gene ID" value="GSBRNA2T00074617001"/>
</dbReference>
<dbReference type="AlphaFoldDB" id="A0A078HYC7"/>
<accession>A0A078HYC7</accession>
<dbReference type="Proteomes" id="UP000028999">
    <property type="component" value="Unassembled WGS sequence"/>
</dbReference>
<keyword evidence="2" id="KW-1185">Reference proteome</keyword>
<reference evidence="1 2" key="1">
    <citation type="journal article" date="2014" name="Science">
        <title>Plant genetics. Early allopolyploid evolution in the post-Neolithic Brassica napus oilseed genome.</title>
        <authorList>
            <person name="Chalhoub B."/>
            <person name="Denoeud F."/>
            <person name="Liu S."/>
            <person name="Parkin I.A."/>
            <person name="Tang H."/>
            <person name="Wang X."/>
            <person name="Chiquet J."/>
            <person name="Belcram H."/>
            <person name="Tong C."/>
            <person name="Samans B."/>
            <person name="Correa M."/>
            <person name="Da Silva C."/>
            <person name="Just J."/>
            <person name="Falentin C."/>
            <person name="Koh C.S."/>
            <person name="Le Clainche I."/>
            <person name="Bernard M."/>
            <person name="Bento P."/>
            <person name="Noel B."/>
            <person name="Labadie K."/>
            <person name="Alberti A."/>
            <person name="Charles M."/>
            <person name="Arnaud D."/>
            <person name="Guo H."/>
            <person name="Daviaud C."/>
            <person name="Alamery S."/>
            <person name="Jabbari K."/>
            <person name="Zhao M."/>
            <person name="Edger P.P."/>
            <person name="Chelaifa H."/>
            <person name="Tack D."/>
            <person name="Lassalle G."/>
            <person name="Mestiri I."/>
            <person name="Schnel N."/>
            <person name="Le Paslier M.C."/>
            <person name="Fan G."/>
            <person name="Renault V."/>
            <person name="Bayer P.E."/>
            <person name="Golicz A.A."/>
            <person name="Manoli S."/>
            <person name="Lee T.H."/>
            <person name="Thi V.H."/>
            <person name="Chalabi S."/>
            <person name="Hu Q."/>
            <person name="Fan C."/>
            <person name="Tollenaere R."/>
            <person name="Lu Y."/>
            <person name="Battail C."/>
            <person name="Shen J."/>
            <person name="Sidebottom C.H."/>
            <person name="Wang X."/>
            <person name="Canaguier A."/>
            <person name="Chauveau A."/>
            <person name="Berard A."/>
            <person name="Deniot G."/>
            <person name="Guan M."/>
            <person name="Liu Z."/>
            <person name="Sun F."/>
            <person name="Lim Y.P."/>
            <person name="Lyons E."/>
            <person name="Town C.D."/>
            <person name="Bancroft I."/>
            <person name="Wang X."/>
            <person name="Meng J."/>
            <person name="Ma J."/>
            <person name="Pires J.C."/>
            <person name="King G.J."/>
            <person name="Brunel D."/>
            <person name="Delourme R."/>
            <person name="Renard M."/>
            <person name="Aury J.M."/>
            <person name="Adams K.L."/>
            <person name="Batley J."/>
            <person name="Snowdon R.J."/>
            <person name="Tost J."/>
            <person name="Edwards D."/>
            <person name="Zhou Y."/>
            <person name="Hua W."/>
            <person name="Sharpe A.G."/>
            <person name="Paterson A.H."/>
            <person name="Guan C."/>
            <person name="Wincker P."/>
        </authorList>
    </citation>
    <scope>NUCLEOTIDE SEQUENCE [LARGE SCALE GENOMIC DNA]</scope>
    <source>
        <strain evidence="2">cv. Darmor-bzh</strain>
    </source>
</reference>
<sequence length="23" mass="2806">MPKAVKRKRRQEERECACLWNSS</sequence>
<dbReference type="PaxDb" id="3708-A0A078HYC7"/>
<organism evidence="1 2">
    <name type="scientific">Brassica napus</name>
    <name type="common">Rape</name>
    <dbReference type="NCBI Taxonomy" id="3708"/>
    <lineage>
        <taxon>Eukaryota</taxon>
        <taxon>Viridiplantae</taxon>
        <taxon>Streptophyta</taxon>
        <taxon>Embryophyta</taxon>
        <taxon>Tracheophyta</taxon>
        <taxon>Spermatophyta</taxon>
        <taxon>Magnoliopsida</taxon>
        <taxon>eudicotyledons</taxon>
        <taxon>Gunneridae</taxon>
        <taxon>Pentapetalae</taxon>
        <taxon>rosids</taxon>
        <taxon>malvids</taxon>
        <taxon>Brassicales</taxon>
        <taxon>Brassicaceae</taxon>
        <taxon>Brassiceae</taxon>
        <taxon>Brassica</taxon>
    </lineage>
</organism>